<dbReference type="PIRSF" id="PIRSF028998">
    <property type="entry name" value="GINS_Psf2_subgr"/>
    <property type="match status" value="1"/>
</dbReference>
<evidence type="ECO:0000313" key="13">
    <source>
        <dbReference type="Proteomes" id="UP001447188"/>
    </source>
</evidence>
<evidence type="ECO:0000313" key="12">
    <source>
        <dbReference type="EMBL" id="KAL0634692.1"/>
    </source>
</evidence>
<keyword evidence="6 8" id="KW-0539">Nucleus</keyword>
<evidence type="ECO:0000256" key="7">
    <source>
        <dbReference type="ARBA" id="ARBA00025163"/>
    </source>
</evidence>
<dbReference type="Proteomes" id="UP001447188">
    <property type="component" value="Unassembled WGS sequence"/>
</dbReference>
<feature type="region of interest" description="Disordered" evidence="9">
    <location>
        <begin position="186"/>
        <end position="222"/>
    </location>
</feature>
<evidence type="ECO:0000259" key="11">
    <source>
        <dbReference type="Pfam" id="PF25005"/>
    </source>
</evidence>
<dbReference type="InterPro" id="IPR036224">
    <property type="entry name" value="GINS_bundle-like_dom_sf"/>
</dbReference>
<dbReference type="EMBL" id="JBBBZM010000087">
    <property type="protein sequence ID" value="KAL0634692.1"/>
    <property type="molecule type" value="Genomic_DNA"/>
</dbReference>
<dbReference type="InterPro" id="IPR007257">
    <property type="entry name" value="GINS_Psf2"/>
</dbReference>
<comment type="caution">
    <text evidence="12">The sequence shown here is derived from an EMBL/GenBank/DDBJ whole genome shotgun (WGS) entry which is preliminary data.</text>
</comment>
<dbReference type="InterPro" id="IPR021151">
    <property type="entry name" value="GINS_A"/>
</dbReference>
<comment type="subcellular location">
    <subcellularLocation>
        <location evidence="1 8">Nucleus</location>
    </subcellularLocation>
</comment>
<evidence type="ECO:0000256" key="6">
    <source>
        <dbReference type="ARBA" id="ARBA00023242"/>
    </source>
</evidence>
<sequence>MANPTPSPSGMGPLTPSEVAFLCESQPITIIPRQRLDRLDLIGGSLPPFHPPQRATIPLWLALLLKRQRRCNIVPPTWLTTTHLEAVLKAETENPKFSPNLPFRWLETAEMLLDACPDDLTSGDSGGSQDLRVLLRGLREIRQTKARDGLRSLESTYLQMNDLGLLEITELRGFAKGVVDNLRKIGASREEARRHREEEEEESGGRHRGGTSVGMDDDDDDF</sequence>
<dbReference type="Gene3D" id="1.20.58.1020">
    <property type="match status" value="1"/>
</dbReference>
<keyword evidence="13" id="KW-1185">Reference proteome</keyword>
<feature type="domain" description="DNA replication complex GINS protein PSF2 N-terminal" evidence="11">
    <location>
        <begin position="15"/>
        <end position="74"/>
    </location>
</feature>
<evidence type="ECO:0000256" key="8">
    <source>
        <dbReference type="PIRNR" id="PIRNR028998"/>
    </source>
</evidence>
<organism evidence="12 13">
    <name type="scientific">Discina gigas</name>
    <dbReference type="NCBI Taxonomy" id="1032678"/>
    <lineage>
        <taxon>Eukaryota</taxon>
        <taxon>Fungi</taxon>
        <taxon>Dikarya</taxon>
        <taxon>Ascomycota</taxon>
        <taxon>Pezizomycotina</taxon>
        <taxon>Pezizomycetes</taxon>
        <taxon>Pezizales</taxon>
        <taxon>Discinaceae</taxon>
        <taxon>Discina</taxon>
    </lineage>
</organism>
<comment type="function">
    <text evidence="7">The GINS complex plays an essential role in the initiation of DNA replication. Has a role in chromosome segregation.</text>
</comment>
<comment type="similarity">
    <text evidence="2 8">Belongs to the GINS2/PSF2 family.</text>
</comment>
<keyword evidence="5" id="KW-0159">Chromosome partition</keyword>
<proteinExistence type="inferred from homology"/>
<evidence type="ECO:0000256" key="9">
    <source>
        <dbReference type="SAM" id="MobiDB-lite"/>
    </source>
</evidence>
<dbReference type="CDD" id="cd11712">
    <property type="entry name" value="GINS_A_psf2"/>
    <property type="match status" value="1"/>
</dbReference>
<evidence type="ECO:0000259" key="10">
    <source>
        <dbReference type="Pfam" id="PF05916"/>
    </source>
</evidence>
<dbReference type="SUPFAM" id="SSF160059">
    <property type="entry name" value="PriA/YqbF domain"/>
    <property type="match status" value="1"/>
</dbReference>
<dbReference type="InterPro" id="IPR056784">
    <property type="entry name" value="PSF2_N"/>
</dbReference>
<accession>A0ABR3GG09</accession>
<feature type="domain" description="GINS subunit" evidence="10">
    <location>
        <begin position="78"/>
        <end position="185"/>
    </location>
</feature>
<feature type="compositionally biased region" description="Basic and acidic residues" evidence="9">
    <location>
        <begin position="186"/>
        <end position="197"/>
    </location>
</feature>
<dbReference type="Gene3D" id="3.40.5.50">
    <property type="match status" value="1"/>
</dbReference>
<dbReference type="PANTHER" id="PTHR12772:SF0">
    <property type="entry name" value="DNA REPLICATION COMPLEX GINS PROTEIN PSF2"/>
    <property type="match status" value="1"/>
</dbReference>
<name>A0ABR3GG09_9PEZI</name>
<dbReference type="Pfam" id="PF25005">
    <property type="entry name" value="PSF2_N"/>
    <property type="match status" value="1"/>
</dbReference>
<dbReference type="Pfam" id="PF05916">
    <property type="entry name" value="Sld5"/>
    <property type="match status" value="1"/>
</dbReference>
<evidence type="ECO:0000256" key="3">
    <source>
        <dbReference type="ARBA" id="ARBA00015139"/>
    </source>
</evidence>
<evidence type="ECO:0000256" key="1">
    <source>
        <dbReference type="ARBA" id="ARBA00004123"/>
    </source>
</evidence>
<reference evidence="12 13" key="1">
    <citation type="submission" date="2024-02" db="EMBL/GenBank/DDBJ databases">
        <title>Discinaceae phylogenomics.</title>
        <authorList>
            <person name="Dirks A.C."/>
            <person name="James T.Y."/>
        </authorList>
    </citation>
    <scope>NUCLEOTIDE SEQUENCE [LARGE SCALE GENOMIC DNA]</scope>
    <source>
        <strain evidence="12 13">ACD0624</strain>
    </source>
</reference>
<protein>
    <recommendedName>
        <fullName evidence="3 8">DNA replication complex GINS protein PSF2</fullName>
    </recommendedName>
</protein>
<dbReference type="CDD" id="cd21694">
    <property type="entry name" value="GINS_B_Psf2"/>
    <property type="match status" value="1"/>
</dbReference>
<keyword evidence="4 8" id="KW-0235">DNA replication</keyword>
<evidence type="ECO:0000256" key="2">
    <source>
        <dbReference type="ARBA" id="ARBA00010565"/>
    </source>
</evidence>
<comment type="subunit">
    <text evidence="8">Component of the GINS complex.</text>
</comment>
<dbReference type="SUPFAM" id="SSF158573">
    <property type="entry name" value="GINS helical bundle-like"/>
    <property type="match status" value="1"/>
</dbReference>
<dbReference type="PANTHER" id="PTHR12772">
    <property type="entry name" value="DNA REPLICATION COMPLEX GINS PROTEIN PSF2"/>
    <property type="match status" value="1"/>
</dbReference>
<evidence type="ECO:0000256" key="4">
    <source>
        <dbReference type="ARBA" id="ARBA00022705"/>
    </source>
</evidence>
<gene>
    <name evidence="12" type="primary">PSF2</name>
    <name evidence="12" type="ORF">Q9L58_006357</name>
</gene>
<evidence type="ECO:0000256" key="5">
    <source>
        <dbReference type="ARBA" id="ARBA00022829"/>
    </source>
</evidence>